<evidence type="ECO:0000256" key="4">
    <source>
        <dbReference type="ARBA" id="ARBA00022777"/>
    </source>
</evidence>
<dbReference type="STRING" id="1121442.SAMN02745702_00335"/>
<comment type="cofactor">
    <cofactor evidence="6">
        <name>Mg(2+)</name>
        <dbReference type="ChEBI" id="CHEBI:18420"/>
    </cofactor>
    <cofactor evidence="6">
        <name>Mn(2+)</name>
        <dbReference type="ChEBI" id="CHEBI:29035"/>
    </cofactor>
    <text evidence="6">Mg(2+). Can also accept Mn(2+).</text>
</comment>
<feature type="active site" description="Proton donor/acceptor" evidence="6">
    <location>
        <position position="152"/>
    </location>
</feature>
<gene>
    <name evidence="6" type="primary">ackA</name>
    <name evidence="8" type="ORF">SAMN02745702_00335</name>
</gene>
<comment type="subunit">
    <text evidence="6">Homodimer.</text>
</comment>
<dbReference type="PANTHER" id="PTHR21060:SF15">
    <property type="entry name" value="ACETATE KINASE-RELATED"/>
    <property type="match status" value="1"/>
</dbReference>
<keyword evidence="4 6" id="KW-0418">Kinase</keyword>
<proteinExistence type="inferred from homology"/>
<dbReference type="OrthoDB" id="9802453at2"/>
<feature type="binding site" evidence="6">
    <location>
        <begin position="334"/>
        <end position="338"/>
    </location>
    <ligand>
        <name>ATP</name>
        <dbReference type="ChEBI" id="CHEBI:30616"/>
    </ligand>
</feature>
<keyword evidence="2 6" id="KW-0808">Transferase</keyword>
<dbReference type="UniPathway" id="UPA00340">
    <property type="reaction ID" value="UER00458"/>
</dbReference>
<evidence type="ECO:0000256" key="5">
    <source>
        <dbReference type="ARBA" id="ARBA00022840"/>
    </source>
</evidence>
<dbReference type="InterPro" id="IPR023865">
    <property type="entry name" value="Aliphatic_acid_kinase_CS"/>
</dbReference>
<dbReference type="InterPro" id="IPR000890">
    <property type="entry name" value="Aliphatic_acid_kin_short-chain"/>
</dbReference>
<feature type="binding site" evidence="6">
    <location>
        <position position="7"/>
    </location>
    <ligand>
        <name>Mg(2+)</name>
        <dbReference type="ChEBI" id="CHEBI:18420"/>
    </ligand>
</feature>
<dbReference type="AlphaFoldDB" id="A0A1T4VHN6"/>
<reference evidence="8 9" key="1">
    <citation type="submission" date="2017-02" db="EMBL/GenBank/DDBJ databases">
        <authorList>
            <person name="Peterson S.W."/>
        </authorList>
    </citation>
    <scope>NUCLEOTIDE SEQUENCE [LARGE SCALE GENOMIC DNA]</scope>
    <source>
        <strain evidence="8 9">DSM 18034</strain>
    </source>
</reference>
<keyword evidence="6" id="KW-0460">Magnesium</keyword>
<keyword evidence="5 6" id="KW-0067">ATP-binding</keyword>
<dbReference type="SUPFAM" id="SSF53067">
    <property type="entry name" value="Actin-like ATPase domain"/>
    <property type="match status" value="2"/>
</dbReference>
<feature type="binding site" evidence="6">
    <location>
        <position position="95"/>
    </location>
    <ligand>
        <name>substrate</name>
    </ligand>
</feature>
<evidence type="ECO:0000256" key="7">
    <source>
        <dbReference type="RuleBase" id="RU003835"/>
    </source>
</evidence>
<feature type="binding site" evidence="6">
    <location>
        <begin position="212"/>
        <end position="216"/>
    </location>
    <ligand>
        <name>ATP</name>
        <dbReference type="ChEBI" id="CHEBI:30616"/>
    </ligand>
</feature>
<comment type="similarity">
    <text evidence="1 6 7">Belongs to the acetokinase family.</text>
</comment>
<accession>A0A1T4VHN6</accession>
<dbReference type="NCBIfam" id="TIGR00016">
    <property type="entry name" value="ackA"/>
    <property type="match status" value="1"/>
</dbReference>
<organism evidence="8 9">
    <name type="scientific">Desulfobaculum bizertense DSM 18034</name>
    <dbReference type="NCBI Taxonomy" id="1121442"/>
    <lineage>
        <taxon>Bacteria</taxon>
        <taxon>Pseudomonadati</taxon>
        <taxon>Thermodesulfobacteriota</taxon>
        <taxon>Desulfovibrionia</taxon>
        <taxon>Desulfovibrionales</taxon>
        <taxon>Desulfovibrionaceae</taxon>
        <taxon>Desulfobaculum</taxon>
    </lineage>
</organism>
<comment type="catalytic activity">
    <reaction evidence="6">
        <text>acetate + ATP = acetyl phosphate + ADP</text>
        <dbReference type="Rhea" id="RHEA:11352"/>
        <dbReference type="ChEBI" id="CHEBI:22191"/>
        <dbReference type="ChEBI" id="CHEBI:30089"/>
        <dbReference type="ChEBI" id="CHEBI:30616"/>
        <dbReference type="ChEBI" id="CHEBI:456216"/>
        <dbReference type="EC" id="2.7.2.1"/>
    </reaction>
</comment>
<dbReference type="PROSITE" id="PS01075">
    <property type="entry name" value="ACETATE_KINASE_1"/>
    <property type="match status" value="1"/>
</dbReference>
<dbReference type="GO" id="GO:0008776">
    <property type="term" value="F:acetate kinase activity"/>
    <property type="evidence" value="ECO:0007669"/>
    <property type="project" value="UniProtKB-UniRule"/>
</dbReference>
<dbReference type="PIRSF" id="PIRSF000722">
    <property type="entry name" value="Acetate_prop_kin"/>
    <property type="match status" value="1"/>
</dbReference>
<comment type="subcellular location">
    <subcellularLocation>
        <location evidence="6">Cytoplasm</location>
    </subcellularLocation>
</comment>
<dbReference type="HAMAP" id="MF_00020">
    <property type="entry name" value="Acetate_kinase"/>
    <property type="match status" value="1"/>
</dbReference>
<dbReference type="EC" id="2.7.2.1" evidence="6"/>
<dbReference type="PANTHER" id="PTHR21060">
    <property type="entry name" value="ACETATE KINASE"/>
    <property type="match status" value="1"/>
</dbReference>
<dbReference type="GO" id="GO:0006083">
    <property type="term" value="P:acetate metabolic process"/>
    <property type="evidence" value="ECO:0007669"/>
    <property type="project" value="TreeGrafter"/>
</dbReference>
<keyword evidence="6" id="KW-0479">Metal-binding</keyword>
<dbReference type="EMBL" id="FUYA01000001">
    <property type="protein sequence ID" value="SKA64480.1"/>
    <property type="molecule type" value="Genomic_DNA"/>
</dbReference>
<sequence length="404" mass="44083">MKILVINCGSSSIKYQLFDMDSDVVMASGAIERIGLDMGIMSHKRNPDTDDEQKFKFEQPIPNHEVGMELVIAKLTAEDTGVIHDTAEIAGVGHRIVQGANLFSDPVLVNDEVKAAIEKVAPLAPLHNYAHLAGINVAQRLFPNAGHVVVFDTAFHQTIPAHSYVYGVPYEMYEKHQVRRYGFHGTSHRYVTKRFAQLMGKKPEDCNIITVHLGNGSSLTAVKGGKSIDTSMGLTPTGGVIMGTRTGDIDPTILGYLARTEGMTIDELDEMVTKKSGLEGICGMSDLRDIHAAVEEGNERAKLALDMLCHRVRLFIGGYLALLGHVDGIVFTAGIGENDDIVRHDVLCGMEELGIKLDVEANSKRAGEHMRITAEDSRIPAFVIRTNEELEIAQQTVSVIAPSK</sequence>
<comment type="pathway">
    <text evidence="6">Metabolic intermediate biosynthesis; acetyl-CoA biosynthesis; acetyl-CoA from acetate: step 1/2.</text>
</comment>
<dbReference type="InterPro" id="IPR004372">
    <property type="entry name" value="Ac/propionate_kinase"/>
</dbReference>
<keyword evidence="3 6" id="KW-0547">Nucleotide-binding</keyword>
<dbReference type="PROSITE" id="PS01076">
    <property type="entry name" value="ACETATE_KINASE_2"/>
    <property type="match status" value="1"/>
</dbReference>
<dbReference type="GO" id="GO:0000287">
    <property type="term" value="F:magnesium ion binding"/>
    <property type="evidence" value="ECO:0007669"/>
    <property type="project" value="UniProtKB-UniRule"/>
</dbReference>
<evidence type="ECO:0000313" key="9">
    <source>
        <dbReference type="Proteomes" id="UP000189733"/>
    </source>
</evidence>
<evidence type="ECO:0000256" key="6">
    <source>
        <dbReference type="HAMAP-Rule" id="MF_00020"/>
    </source>
</evidence>
<feature type="site" description="Transition state stabilizer" evidence="6">
    <location>
        <position position="245"/>
    </location>
</feature>
<dbReference type="Pfam" id="PF00871">
    <property type="entry name" value="Acetate_kinase"/>
    <property type="match status" value="1"/>
</dbReference>
<dbReference type="RefSeq" id="WP_078683653.1">
    <property type="nucleotide sequence ID" value="NZ_FUYA01000001.1"/>
</dbReference>
<feature type="site" description="Transition state stabilizer" evidence="6">
    <location>
        <position position="184"/>
    </location>
</feature>
<dbReference type="GO" id="GO:0005524">
    <property type="term" value="F:ATP binding"/>
    <property type="evidence" value="ECO:0007669"/>
    <property type="project" value="UniProtKB-KW"/>
</dbReference>
<keyword evidence="9" id="KW-1185">Reference proteome</keyword>
<dbReference type="PRINTS" id="PR00471">
    <property type="entry name" value="ACETATEKNASE"/>
</dbReference>
<evidence type="ECO:0000256" key="2">
    <source>
        <dbReference type="ARBA" id="ARBA00022679"/>
    </source>
</evidence>
<evidence type="ECO:0000256" key="3">
    <source>
        <dbReference type="ARBA" id="ARBA00022741"/>
    </source>
</evidence>
<evidence type="ECO:0000256" key="1">
    <source>
        <dbReference type="ARBA" id="ARBA00008748"/>
    </source>
</evidence>
<keyword evidence="6" id="KW-0963">Cytoplasm</keyword>
<feature type="binding site" evidence="6">
    <location>
        <begin position="286"/>
        <end position="288"/>
    </location>
    <ligand>
        <name>ATP</name>
        <dbReference type="ChEBI" id="CHEBI:30616"/>
    </ligand>
</feature>
<feature type="binding site" evidence="6">
    <location>
        <position position="388"/>
    </location>
    <ligand>
        <name>Mg(2+)</name>
        <dbReference type="ChEBI" id="CHEBI:18420"/>
    </ligand>
</feature>
<dbReference type="InterPro" id="IPR043129">
    <property type="entry name" value="ATPase_NBD"/>
</dbReference>
<dbReference type="CDD" id="cd24010">
    <property type="entry name" value="ASKHA_NBD_AcK_PK"/>
    <property type="match status" value="1"/>
</dbReference>
<evidence type="ECO:0000313" key="8">
    <source>
        <dbReference type="EMBL" id="SKA64480.1"/>
    </source>
</evidence>
<name>A0A1T4VHN6_9BACT</name>
<dbReference type="Gene3D" id="3.30.420.40">
    <property type="match status" value="2"/>
</dbReference>
<feature type="binding site" evidence="6">
    <location>
        <position position="14"/>
    </location>
    <ligand>
        <name>ATP</name>
        <dbReference type="ChEBI" id="CHEBI:30616"/>
    </ligand>
</feature>
<protein>
    <recommendedName>
        <fullName evidence="6">Acetate kinase</fullName>
        <ecNumber evidence="6">2.7.2.1</ecNumber>
    </recommendedName>
    <alternativeName>
        <fullName evidence="6">Acetokinase</fullName>
    </alternativeName>
</protein>
<dbReference type="GO" id="GO:0006085">
    <property type="term" value="P:acetyl-CoA biosynthetic process"/>
    <property type="evidence" value="ECO:0007669"/>
    <property type="project" value="UniProtKB-UniRule"/>
</dbReference>
<dbReference type="GO" id="GO:0005737">
    <property type="term" value="C:cytoplasm"/>
    <property type="evidence" value="ECO:0007669"/>
    <property type="project" value="UniProtKB-SubCell"/>
</dbReference>
<dbReference type="Proteomes" id="UP000189733">
    <property type="component" value="Unassembled WGS sequence"/>
</dbReference>
<comment type="function">
    <text evidence="6">Catalyzes the formation of acetyl phosphate from acetate and ATP. Can also catalyze the reverse reaction.</text>
</comment>